<keyword evidence="2 11" id="KW-0813">Transport</keyword>
<keyword evidence="9 11" id="KW-0868">Chloride</keyword>
<dbReference type="GO" id="GO:0005254">
    <property type="term" value="F:chloride channel activity"/>
    <property type="evidence" value="ECO:0007669"/>
    <property type="project" value="UniProtKB-UniRule"/>
</dbReference>
<dbReference type="OrthoDB" id="428525at2759"/>
<dbReference type="PRINTS" id="PR00762">
    <property type="entry name" value="CLCHANNEL"/>
</dbReference>
<reference evidence="15" key="1">
    <citation type="submission" date="2016-04" db="UniProtKB">
        <authorList>
            <consortium name="WormBaseParasite"/>
        </authorList>
    </citation>
    <scope>IDENTIFICATION</scope>
</reference>
<feature type="transmembrane region" description="Helical" evidence="11">
    <location>
        <begin position="58"/>
        <end position="82"/>
    </location>
</feature>
<evidence type="ECO:0000256" key="7">
    <source>
        <dbReference type="ARBA" id="ARBA00023122"/>
    </source>
</evidence>
<keyword evidence="8 11" id="KW-0472">Membrane</keyword>
<feature type="transmembrane region" description="Helical" evidence="11">
    <location>
        <begin position="279"/>
        <end position="297"/>
    </location>
</feature>
<dbReference type="InterPro" id="IPR014743">
    <property type="entry name" value="Cl-channel_core"/>
</dbReference>
<feature type="transmembrane region" description="Helical" evidence="11">
    <location>
        <begin position="244"/>
        <end position="267"/>
    </location>
</feature>
<evidence type="ECO:0000256" key="5">
    <source>
        <dbReference type="ARBA" id="ARBA00022989"/>
    </source>
</evidence>
<evidence type="ECO:0000256" key="2">
    <source>
        <dbReference type="ARBA" id="ARBA00022448"/>
    </source>
</evidence>
<proteinExistence type="inferred from homology"/>
<evidence type="ECO:0000256" key="4">
    <source>
        <dbReference type="ARBA" id="ARBA00022737"/>
    </source>
</evidence>
<protein>
    <recommendedName>
        <fullName evidence="11">Chloride channel protein</fullName>
    </recommendedName>
</protein>
<feature type="transmembrane region" description="Helical" evidence="11">
    <location>
        <begin position="443"/>
        <end position="462"/>
    </location>
</feature>
<feature type="domain" description="CBS" evidence="12">
    <location>
        <begin position="696"/>
        <end position="753"/>
    </location>
</feature>
<dbReference type="CDD" id="cd04591">
    <property type="entry name" value="CBS_pair_voltage-gated_CLC_euk_bac"/>
    <property type="match status" value="1"/>
</dbReference>
<feature type="transmembrane region" description="Helical" evidence="11">
    <location>
        <begin position="327"/>
        <end position="349"/>
    </location>
</feature>
<dbReference type="InterPro" id="IPR001807">
    <property type="entry name" value="ClC"/>
</dbReference>
<dbReference type="PANTHER" id="PTHR11689:SF136">
    <property type="entry name" value="H(+)_CL(-) EXCHANGE TRANSPORTER 7"/>
    <property type="match status" value="1"/>
</dbReference>
<feature type="transmembrane region" description="Helical" evidence="11">
    <location>
        <begin position="176"/>
        <end position="200"/>
    </location>
</feature>
<sequence length="762" mass="83946">MGFGFEDGVEVQVGALLVLLTGAGAQGMEYDTPEVSAIKKDMANLAHQGHWKVVILRYTLLIAIGCTTGVTASLIDFLTTTICSIKFAFIQRCILLFELNWLKWAYLYSVPYYYELPVFNAHSSSWPVLRPASVWTLINCSFVLVAAILTVYSAPAAGGSGIPQIKCYLNGLNVPLILRARTMVVKGIGIVLSVCGGLVVGKEGPMVHIGSVIAAGFSQGRVRCFGLSSRCFRRFRRDAEKRDFVSAGAAAGVAAAFGAPVGGLLFTLEEGASFIFQRLTWNTLLASIFSMFTLVFSRSLIDGQPFKFTPGGLVSFGMFENVTSYNAYELMVFVLMGIIGGLLGALFVALNRVLSKYRQAYVKSQPAKIVDAVLIGAFTTVLSFAILISMSDCHSLFQKDTFEFHQIVCPNGEFNRAGTLFFAAPVKALNVLLHDPPQSFSNYTLFVFALYTFFIACITYGISVPCGLFIPSLLLGATWGRVIGELLYTFSPQNFPDPAKFALIGAAAQLGGIVRMIASLTVVLMEATGNVILGLPVLITLVPAKYVGDCLTEGIYDTHIALSGMALLPWEVNARCIQLCALDVMTSPVAVLDTVMPVRDVYHLVFNHPHHAFPVVEGDRDPNNFKYGRLIGMISAQHIALMIKKKIYYPLNGEDMPRLTADDFDDAYPRFYKLKDVLLNASDDEFDRSLDFRPYMNHAPYRVPLDMSMTRVFALFRRLGLRHLPVVDNSNQVRGMITRKDLCRFRFAPAGKVVERLFSRIY</sequence>
<evidence type="ECO:0000313" key="14">
    <source>
        <dbReference type="Proteomes" id="UP000274429"/>
    </source>
</evidence>
<feature type="transmembrane region" description="Helical" evidence="11">
    <location>
        <begin position="134"/>
        <end position="155"/>
    </location>
</feature>
<comment type="similarity">
    <text evidence="11">Belongs to the chloride channel (TC 2.A.49) family.</text>
</comment>
<keyword evidence="4" id="KW-0677">Repeat</keyword>
<accession>A0A0R3WZS7</accession>
<feature type="transmembrane region" description="Helical" evidence="11">
    <location>
        <begin position="94"/>
        <end position="114"/>
    </location>
</feature>
<evidence type="ECO:0000259" key="12">
    <source>
        <dbReference type="PROSITE" id="PS51371"/>
    </source>
</evidence>
<evidence type="ECO:0000256" key="8">
    <source>
        <dbReference type="ARBA" id="ARBA00023136"/>
    </source>
</evidence>
<dbReference type="GO" id="GO:0005765">
    <property type="term" value="C:lysosomal membrane"/>
    <property type="evidence" value="ECO:0007669"/>
    <property type="project" value="TreeGrafter"/>
</dbReference>
<evidence type="ECO:0000256" key="9">
    <source>
        <dbReference type="ARBA" id="ARBA00023214"/>
    </source>
</evidence>
<dbReference type="AlphaFoldDB" id="A0A0R3WZS7"/>
<feature type="transmembrane region" description="Helical" evidence="11">
    <location>
        <begin position="468"/>
        <end position="489"/>
    </location>
</feature>
<name>A0A0R3WZS7_HYDTA</name>
<dbReference type="Gene3D" id="1.10.3080.10">
    <property type="entry name" value="Clc chloride channel"/>
    <property type="match status" value="1"/>
</dbReference>
<evidence type="ECO:0000313" key="13">
    <source>
        <dbReference type="EMBL" id="VDM30491.1"/>
    </source>
</evidence>
<dbReference type="WBParaSite" id="TTAC_0000631901-mRNA-1">
    <property type="protein sequence ID" value="TTAC_0000631901-mRNA-1"/>
    <property type="gene ID" value="TTAC_0000631901"/>
</dbReference>
<keyword evidence="5 11" id="KW-1133">Transmembrane helix</keyword>
<evidence type="ECO:0000256" key="11">
    <source>
        <dbReference type="RuleBase" id="RU361221"/>
    </source>
</evidence>
<evidence type="ECO:0000256" key="3">
    <source>
        <dbReference type="ARBA" id="ARBA00022692"/>
    </source>
</evidence>
<dbReference type="SUPFAM" id="SSF81340">
    <property type="entry name" value="Clc chloride channel"/>
    <property type="match status" value="1"/>
</dbReference>
<dbReference type="PANTHER" id="PTHR11689">
    <property type="entry name" value="CHLORIDE CHANNEL PROTEIN CLC FAMILY MEMBER"/>
    <property type="match status" value="1"/>
</dbReference>
<dbReference type="SUPFAM" id="SSF54631">
    <property type="entry name" value="CBS-domain pair"/>
    <property type="match status" value="1"/>
</dbReference>
<keyword evidence="3 11" id="KW-0812">Transmembrane</keyword>
<dbReference type="InterPro" id="IPR051280">
    <property type="entry name" value="Cl-channel/antiporter"/>
</dbReference>
<keyword evidence="14" id="KW-1185">Reference proteome</keyword>
<evidence type="ECO:0000256" key="1">
    <source>
        <dbReference type="ARBA" id="ARBA00004141"/>
    </source>
</evidence>
<dbReference type="InterPro" id="IPR046342">
    <property type="entry name" value="CBS_dom_sf"/>
</dbReference>
<evidence type="ECO:0000313" key="15">
    <source>
        <dbReference type="WBParaSite" id="TTAC_0000631901-mRNA-1"/>
    </source>
</evidence>
<feature type="transmembrane region" description="Helical" evidence="11">
    <location>
        <begin position="369"/>
        <end position="389"/>
    </location>
</feature>
<dbReference type="InterPro" id="IPR000644">
    <property type="entry name" value="CBS_dom"/>
</dbReference>
<dbReference type="Pfam" id="PF00571">
    <property type="entry name" value="CBS"/>
    <property type="match status" value="2"/>
</dbReference>
<dbReference type="SMART" id="SM00116">
    <property type="entry name" value="CBS"/>
    <property type="match status" value="2"/>
</dbReference>
<dbReference type="PROSITE" id="PS51371">
    <property type="entry name" value="CBS"/>
    <property type="match status" value="2"/>
</dbReference>
<comment type="subcellular location">
    <subcellularLocation>
        <location evidence="1 11">Membrane</location>
        <topology evidence="1 11">Multi-pass membrane protein</topology>
    </subcellularLocation>
</comment>
<keyword evidence="7 10" id="KW-0129">CBS domain</keyword>
<feature type="transmembrane region" description="Helical" evidence="11">
    <location>
        <begin position="501"/>
        <end position="525"/>
    </location>
</feature>
<keyword evidence="6 11" id="KW-0406">Ion transport</keyword>
<organism evidence="15">
    <name type="scientific">Hydatigena taeniaeformis</name>
    <name type="common">Feline tapeworm</name>
    <name type="synonym">Taenia taeniaeformis</name>
    <dbReference type="NCBI Taxonomy" id="6205"/>
    <lineage>
        <taxon>Eukaryota</taxon>
        <taxon>Metazoa</taxon>
        <taxon>Spiralia</taxon>
        <taxon>Lophotrochozoa</taxon>
        <taxon>Platyhelminthes</taxon>
        <taxon>Cestoda</taxon>
        <taxon>Eucestoda</taxon>
        <taxon>Cyclophyllidea</taxon>
        <taxon>Taeniidae</taxon>
        <taxon>Hydatigera</taxon>
    </lineage>
</organism>
<feature type="domain" description="CBS" evidence="12">
    <location>
        <begin position="585"/>
        <end position="651"/>
    </location>
</feature>
<dbReference type="STRING" id="6205.A0A0R3WZS7"/>
<dbReference type="Gene3D" id="3.10.580.10">
    <property type="entry name" value="CBS-domain"/>
    <property type="match status" value="1"/>
</dbReference>
<evidence type="ECO:0000256" key="6">
    <source>
        <dbReference type="ARBA" id="ARBA00023065"/>
    </source>
</evidence>
<dbReference type="EMBL" id="UYWX01020298">
    <property type="protein sequence ID" value="VDM30491.1"/>
    <property type="molecule type" value="Genomic_DNA"/>
</dbReference>
<evidence type="ECO:0000256" key="10">
    <source>
        <dbReference type="PROSITE-ProRule" id="PRU00703"/>
    </source>
</evidence>
<gene>
    <name evidence="13" type="ORF">TTAC_LOCUS6304</name>
</gene>
<dbReference type="Proteomes" id="UP000274429">
    <property type="component" value="Unassembled WGS sequence"/>
</dbReference>
<dbReference type="Pfam" id="PF00654">
    <property type="entry name" value="Voltage_CLC"/>
    <property type="match status" value="1"/>
</dbReference>
<reference evidence="13 14" key="2">
    <citation type="submission" date="2018-11" db="EMBL/GenBank/DDBJ databases">
        <authorList>
            <consortium name="Pathogen Informatics"/>
        </authorList>
    </citation>
    <scope>NUCLEOTIDE SEQUENCE [LARGE SCALE GENOMIC DNA]</scope>
</reference>